<proteinExistence type="predicted"/>
<organism evidence="2 3">
    <name type="scientific">Acaromyces ingoldii</name>
    <dbReference type="NCBI Taxonomy" id="215250"/>
    <lineage>
        <taxon>Eukaryota</taxon>
        <taxon>Fungi</taxon>
        <taxon>Dikarya</taxon>
        <taxon>Basidiomycota</taxon>
        <taxon>Ustilaginomycotina</taxon>
        <taxon>Exobasidiomycetes</taxon>
        <taxon>Exobasidiales</taxon>
        <taxon>Cryptobasidiaceae</taxon>
        <taxon>Acaromyces</taxon>
    </lineage>
</organism>
<protein>
    <submittedName>
        <fullName evidence="2">Uncharacterized protein</fullName>
    </submittedName>
</protein>
<sequence length="249" mass="26255">MVRAVVSTVVVVVRGRRSVVMTAVSAQTSVTTAEHREEQAAPRVVVVIGRRNEGVGHRVKVDVVPSTVMMMVVAATVAAHERRTVLVVAVVSKGSSSAAGERACVRREGIEVAVSTGQIRVRDWRQGKVPRIGCRGDEAGCDGDGGGGGVAHLGFWGHRPYQAMGSSMRPKRQSYFRNCRGAPTRPRYRPRRGREEGRGGRGGRGGHRGRGGGDVPTACACHHVHDRVLLGGDGGGGGVRGDERCGGPS</sequence>
<evidence type="ECO:0000313" key="2">
    <source>
        <dbReference type="EMBL" id="PWN89388.1"/>
    </source>
</evidence>
<dbReference type="EMBL" id="KZ819637">
    <property type="protein sequence ID" value="PWN89388.1"/>
    <property type="molecule type" value="Genomic_DNA"/>
</dbReference>
<evidence type="ECO:0000256" key="1">
    <source>
        <dbReference type="SAM" id="MobiDB-lite"/>
    </source>
</evidence>
<reference evidence="2" key="1">
    <citation type="journal article" date="2018" name="Mol. Biol. Evol.">
        <title>Broad Genomic Sampling Reveals a Smut Pathogenic Ancestry of the Fungal Clade Ustilaginomycotina.</title>
        <authorList>
            <person name="Kijpornyongpan T."/>
            <person name="Mondo S.J."/>
            <person name="Barry K."/>
            <person name="Sandor L."/>
            <person name="Lee J."/>
            <person name="Lipzen A."/>
            <person name="Pangilinan J."/>
            <person name="LaButti K."/>
            <person name="Hainaut M."/>
            <person name="Henrissat B."/>
            <person name="Grigoriev I.V."/>
            <person name="Spatafora J.W."/>
            <person name="Aime M.C."/>
        </authorList>
    </citation>
    <scope>NUCLEOTIDE SEQUENCE [LARGE SCALE GENOMIC DNA]</scope>
    <source>
        <strain evidence="2">MCA 4198</strain>
    </source>
</reference>
<name>A0A316YL61_9BASI</name>
<evidence type="ECO:0000313" key="3">
    <source>
        <dbReference type="Proteomes" id="UP000245768"/>
    </source>
</evidence>
<dbReference type="GeneID" id="37044032"/>
<dbReference type="InParanoid" id="A0A316YL61"/>
<dbReference type="AlphaFoldDB" id="A0A316YL61"/>
<dbReference type="Proteomes" id="UP000245768">
    <property type="component" value="Unassembled WGS sequence"/>
</dbReference>
<feature type="region of interest" description="Disordered" evidence="1">
    <location>
        <begin position="164"/>
        <end position="211"/>
    </location>
</feature>
<gene>
    <name evidence="2" type="ORF">FA10DRAFT_267958</name>
</gene>
<dbReference type="RefSeq" id="XP_025376586.1">
    <property type="nucleotide sequence ID" value="XM_025522116.1"/>
</dbReference>
<keyword evidence="3" id="KW-1185">Reference proteome</keyword>
<accession>A0A316YL61</accession>